<proteinExistence type="predicted"/>
<organism evidence="2 3">
    <name type="scientific">Aspergillus nanangensis</name>
    <dbReference type="NCBI Taxonomy" id="2582783"/>
    <lineage>
        <taxon>Eukaryota</taxon>
        <taxon>Fungi</taxon>
        <taxon>Dikarya</taxon>
        <taxon>Ascomycota</taxon>
        <taxon>Pezizomycotina</taxon>
        <taxon>Eurotiomycetes</taxon>
        <taxon>Eurotiomycetidae</taxon>
        <taxon>Eurotiales</taxon>
        <taxon>Aspergillaceae</taxon>
        <taxon>Aspergillus</taxon>
        <taxon>Aspergillus subgen. Circumdati</taxon>
    </lineage>
</organism>
<sequence>MDSNEMLARTYAACRAQQRPSLTATTPLAMSKRYHQALLDPAFALDTGANTLVPVAGYTTSSADDYLVSSTAAASYDLDMADLTSLYPGRDPGYFYNAPQLPQQQQSIFSSSFDTIPPTAATTSSFLPMDDDWMTSSGSASSHPAHHPPTDFFADMRISHHQHHHHHHQSSPSSSSSSRPRNPNANPNPHQRPRPHQRQRHFQTPSPIPMPPTSSSSLTPSPIDPFPKEKDLSNYGLPNPDGTWRCAYPGCTSSTVFRRGCDLRKHYKRHRKHLFCRHEGCPQAVAGGFSSKKDRDRHETKHNPGVECEVPDAFVVEVYAGCAPGNV</sequence>
<evidence type="ECO:0000313" key="2">
    <source>
        <dbReference type="EMBL" id="KAF9883489.1"/>
    </source>
</evidence>
<evidence type="ECO:0000256" key="1">
    <source>
        <dbReference type="SAM" id="MobiDB-lite"/>
    </source>
</evidence>
<keyword evidence="3" id="KW-1185">Reference proteome</keyword>
<dbReference type="Proteomes" id="UP001194746">
    <property type="component" value="Unassembled WGS sequence"/>
</dbReference>
<reference evidence="2" key="2">
    <citation type="submission" date="2020-02" db="EMBL/GenBank/DDBJ databases">
        <authorList>
            <person name="Gilchrist C.L.M."/>
            <person name="Chooi Y.-H."/>
        </authorList>
    </citation>
    <scope>NUCLEOTIDE SEQUENCE</scope>
    <source>
        <strain evidence="2">MST-FP2251</strain>
    </source>
</reference>
<name>A0AAD4CBN4_ASPNN</name>
<dbReference type="AlphaFoldDB" id="A0AAD4CBN4"/>
<dbReference type="EMBL" id="VCAU01000162">
    <property type="protein sequence ID" value="KAF9883489.1"/>
    <property type="molecule type" value="Genomic_DNA"/>
</dbReference>
<feature type="compositionally biased region" description="Basic residues" evidence="1">
    <location>
        <begin position="159"/>
        <end position="169"/>
    </location>
</feature>
<comment type="caution">
    <text evidence="2">The sequence shown here is derived from an EMBL/GenBank/DDBJ whole genome shotgun (WGS) entry which is preliminary data.</text>
</comment>
<feature type="compositionally biased region" description="Low complexity" evidence="1">
    <location>
        <begin position="170"/>
        <end position="189"/>
    </location>
</feature>
<protein>
    <submittedName>
        <fullName evidence="2">Uncharacterized protein</fullName>
    </submittedName>
</protein>
<reference evidence="2" key="1">
    <citation type="journal article" date="2019" name="Beilstein J. Org. Chem.">
        <title>Nanangenines: drimane sesquiterpenoids as the dominant metabolite cohort of a novel Australian fungus, Aspergillus nanangensis.</title>
        <authorList>
            <person name="Lacey H.J."/>
            <person name="Gilchrist C.L.M."/>
            <person name="Crombie A."/>
            <person name="Kalaitzis J.A."/>
            <person name="Vuong D."/>
            <person name="Rutledge P.J."/>
            <person name="Turner P."/>
            <person name="Pitt J.I."/>
            <person name="Lacey E."/>
            <person name="Chooi Y.H."/>
            <person name="Piggott A.M."/>
        </authorList>
    </citation>
    <scope>NUCLEOTIDE SEQUENCE</scope>
    <source>
        <strain evidence="2">MST-FP2251</strain>
    </source>
</reference>
<accession>A0AAD4CBN4</accession>
<feature type="compositionally biased region" description="Basic residues" evidence="1">
    <location>
        <begin position="191"/>
        <end position="201"/>
    </location>
</feature>
<feature type="region of interest" description="Disordered" evidence="1">
    <location>
        <begin position="120"/>
        <end position="235"/>
    </location>
</feature>
<gene>
    <name evidence="2" type="ORF">FE257_003403</name>
</gene>
<evidence type="ECO:0000313" key="3">
    <source>
        <dbReference type="Proteomes" id="UP001194746"/>
    </source>
</evidence>